<protein>
    <submittedName>
        <fullName evidence="1">Uncharacterized protein</fullName>
    </submittedName>
</protein>
<evidence type="ECO:0000313" key="1">
    <source>
        <dbReference type="EMBL" id="UNM95934.1"/>
    </source>
</evidence>
<dbReference type="Proteomes" id="UP000829542">
    <property type="component" value="Chromosome"/>
</dbReference>
<accession>A0ABY3WZ78</accession>
<organism evidence="1 2">
    <name type="scientific">Ignatzschineria rhizosphaerae</name>
    <dbReference type="NCBI Taxonomy" id="2923279"/>
    <lineage>
        <taxon>Bacteria</taxon>
        <taxon>Pseudomonadati</taxon>
        <taxon>Pseudomonadota</taxon>
        <taxon>Gammaproteobacteria</taxon>
        <taxon>Cardiobacteriales</taxon>
        <taxon>Ignatzschineriaceae</taxon>
        <taxon>Ignatzschineria</taxon>
    </lineage>
</organism>
<dbReference type="InterPro" id="IPR036614">
    <property type="entry name" value="RusA-like_sf"/>
</dbReference>
<dbReference type="EMBL" id="CP093379">
    <property type="protein sequence ID" value="UNM95934.1"/>
    <property type="molecule type" value="Genomic_DNA"/>
</dbReference>
<evidence type="ECO:0000313" key="2">
    <source>
        <dbReference type="Proteomes" id="UP000829542"/>
    </source>
</evidence>
<keyword evidence="2" id="KW-1185">Reference proteome</keyword>
<dbReference type="RefSeq" id="WP_242148708.1">
    <property type="nucleotide sequence ID" value="NZ_CP093379.1"/>
</dbReference>
<gene>
    <name evidence="1" type="ORF">MMG00_12135</name>
</gene>
<proteinExistence type="predicted"/>
<name>A0ABY3WZ78_9GAMM</name>
<dbReference type="Gene3D" id="3.30.1330.70">
    <property type="entry name" value="Holliday junction resolvase RusA"/>
    <property type="match status" value="1"/>
</dbReference>
<sequence length="113" mass="12664">MIILPFPDPALMPNRKNGHHWGKTNAIKNKAINDAYYITKSSKPINVEKGLQITFYTPTNHRRDNDNLLAAMKPYLDGFAKALGIDDTNFNPLTIKRVDGVGKDNARVEIEGL</sequence>
<reference evidence="1 2" key="1">
    <citation type="submission" date="2022-03" db="EMBL/GenBank/DDBJ databases">
        <title>Ignatzschineria rhizosphaerae HR5S32.</title>
        <authorList>
            <person name="Sun J.Q."/>
            <person name="Feng J.Y."/>
        </authorList>
    </citation>
    <scope>NUCLEOTIDE SEQUENCE [LARGE SCALE GENOMIC DNA]</scope>
    <source>
        <strain evidence="1 2">HR5S32</strain>
    </source>
</reference>
<dbReference type="SUPFAM" id="SSF103084">
    <property type="entry name" value="Holliday junction resolvase RusA"/>
    <property type="match status" value="1"/>
</dbReference>